<reference evidence="2" key="1">
    <citation type="submission" date="2020-10" db="EMBL/GenBank/DDBJ databases">
        <authorList>
            <person name="Kusch S."/>
        </authorList>
    </citation>
    <scope>NUCLEOTIDE SEQUENCE</scope>
    <source>
        <strain evidence="2">SwB9</strain>
    </source>
</reference>
<accession>A0A8H2VXS9</accession>
<organism evidence="2 3">
    <name type="scientific">Sclerotinia trifoliorum</name>
    <dbReference type="NCBI Taxonomy" id="28548"/>
    <lineage>
        <taxon>Eukaryota</taxon>
        <taxon>Fungi</taxon>
        <taxon>Dikarya</taxon>
        <taxon>Ascomycota</taxon>
        <taxon>Pezizomycotina</taxon>
        <taxon>Leotiomycetes</taxon>
        <taxon>Helotiales</taxon>
        <taxon>Sclerotiniaceae</taxon>
        <taxon>Sclerotinia</taxon>
    </lineage>
</organism>
<dbReference type="AlphaFoldDB" id="A0A8H2VXS9"/>
<keyword evidence="1" id="KW-0175">Coiled coil</keyword>
<comment type="caution">
    <text evidence="2">The sequence shown here is derived from an EMBL/GenBank/DDBJ whole genome shotgun (WGS) entry which is preliminary data.</text>
</comment>
<name>A0A8H2VXS9_9HELO</name>
<evidence type="ECO:0000256" key="1">
    <source>
        <dbReference type="SAM" id="Coils"/>
    </source>
</evidence>
<dbReference type="OrthoDB" id="3561382at2759"/>
<sequence length="199" mass="23401">MCIKRRHLYVCGHDSIREGMCSEAENNGEFGNCEFGYSDQSDKGLPVEERSFCSNCPGLSVPTKEELNKQRCERKESIREYKEQLKVAIEKFGRSERNHSENKRAIGDAAYNVAFYTERDRWLRKVEDLEDEYRNDAERLKDGRDKLLDEFEKNTQDIQKDLAMFNEEMYALLASEGWDQARFLPNRGNDLEFALDNKW</sequence>
<gene>
    <name evidence="2" type="ORF">SCLTRI_LOCUS5792</name>
</gene>
<proteinExistence type="predicted"/>
<evidence type="ECO:0000313" key="2">
    <source>
        <dbReference type="EMBL" id="CAD6446079.1"/>
    </source>
</evidence>
<protein>
    <submittedName>
        <fullName evidence="2">5082bf8e-35f4-4ed2-98d3-bf045ee52fe0-CDS</fullName>
    </submittedName>
</protein>
<evidence type="ECO:0000313" key="3">
    <source>
        <dbReference type="Proteomes" id="UP000624404"/>
    </source>
</evidence>
<dbReference type="EMBL" id="CAJHIA010000017">
    <property type="protein sequence ID" value="CAD6446079.1"/>
    <property type="molecule type" value="Genomic_DNA"/>
</dbReference>
<keyword evidence="3" id="KW-1185">Reference proteome</keyword>
<dbReference type="Proteomes" id="UP000624404">
    <property type="component" value="Unassembled WGS sequence"/>
</dbReference>
<feature type="coiled-coil region" evidence="1">
    <location>
        <begin position="78"/>
        <end position="168"/>
    </location>
</feature>